<reference evidence="3" key="1">
    <citation type="journal article" date="2019" name="Int. J. Syst. Evol. Microbiol.">
        <title>The Global Catalogue of Microorganisms (GCM) 10K type strain sequencing project: providing services to taxonomists for standard genome sequencing and annotation.</title>
        <authorList>
            <consortium name="The Broad Institute Genomics Platform"/>
            <consortium name="The Broad Institute Genome Sequencing Center for Infectious Disease"/>
            <person name="Wu L."/>
            <person name="Ma J."/>
        </authorList>
    </citation>
    <scope>NUCLEOTIDE SEQUENCE [LARGE SCALE GENOMIC DNA]</scope>
    <source>
        <strain evidence="3">KCTC 3950</strain>
    </source>
</reference>
<gene>
    <name evidence="2" type="ORF">ACFSUF_11910</name>
</gene>
<name>A0ABW5PF32_9BACL</name>
<keyword evidence="3" id="KW-1185">Reference proteome</keyword>
<dbReference type="PANTHER" id="PTHR43162:SF1">
    <property type="entry name" value="PRESTALK A DIFFERENTIATION PROTEIN A"/>
    <property type="match status" value="1"/>
</dbReference>
<dbReference type="InterPro" id="IPR036291">
    <property type="entry name" value="NAD(P)-bd_dom_sf"/>
</dbReference>
<dbReference type="SUPFAM" id="SSF51735">
    <property type="entry name" value="NAD(P)-binding Rossmann-fold domains"/>
    <property type="match status" value="1"/>
</dbReference>
<dbReference type="EMBL" id="JBHUME010000007">
    <property type="protein sequence ID" value="MFD2613129.1"/>
    <property type="molecule type" value="Genomic_DNA"/>
</dbReference>
<dbReference type="RefSeq" id="WP_377603076.1">
    <property type="nucleotide sequence ID" value="NZ_JBHUME010000007.1"/>
</dbReference>
<dbReference type="EC" id="1.6.5.2" evidence="2"/>
<evidence type="ECO:0000259" key="1">
    <source>
        <dbReference type="Pfam" id="PF05368"/>
    </source>
</evidence>
<evidence type="ECO:0000313" key="2">
    <source>
        <dbReference type="EMBL" id="MFD2613129.1"/>
    </source>
</evidence>
<keyword evidence="2" id="KW-0560">Oxidoreductase</keyword>
<protein>
    <submittedName>
        <fullName evidence="2">SDR family oxidoreductase</fullName>
        <ecNumber evidence="2">1.6.5.2</ecNumber>
    </submittedName>
</protein>
<dbReference type="InterPro" id="IPR008030">
    <property type="entry name" value="NmrA-like"/>
</dbReference>
<accession>A0ABW5PF32</accession>
<dbReference type="Gene3D" id="3.40.50.720">
    <property type="entry name" value="NAD(P)-binding Rossmann-like Domain"/>
    <property type="match status" value="1"/>
</dbReference>
<evidence type="ECO:0000313" key="3">
    <source>
        <dbReference type="Proteomes" id="UP001597541"/>
    </source>
</evidence>
<dbReference type="Gene3D" id="3.90.25.10">
    <property type="entry name" value="UDP-galactose 4-epimerase, domain 1"/>
    <property type="match status" value="1"/>
</dbReference>
<dbReference type="InterPro" id="IPR051604">
    <property type="entry name" value="Ergot_Alk_Oxidoreductase"/>
</dbReference>
<dbReference type="Pfam" id="PF05368">
    <property type="entry name" value="NmrA"/>
    <property type="match status" value="1"/>
</dbReference>
<dbReference type="PANTHER" id="PTHR43162">
    <property type="match status" value="1"/>
</dbReference>
<feature type="domain" description="NmrA-like" evidence="1">
    <location>
        <begin position="3"/>
        <end position="226"/>
    </location>
</feature>
<dbReference type="CDD" id="cd05269">
    <property type="entry name" value="TMR_SDR_a"/>
    <property type="match status" value="1"/>
</dbReference>
<sequence>MGTILVTGFTGTVGREVADALISMGESPVCAVRNPGKAEADFAGSYEFVKLDYNDPQTYGSALKGIDRVFLMFPPEISFAAFHAFIGKMKEEAVKHITYLSLKDVQYVPFLPHFKNEKEIKRTGIPYTFLRAGYFMQNLNLFLLDELREEDRIFVAAGRGKTSFIDVRDIAEVAALSLIEPEKHRNASYPLTGSESLDFFKVADMMTEVLGRKITYTNPTVKDFKIRMLSKGLDSGYVQVVTGIHFATKLGLAKGVTKVFQELTGKQPRSMKQYLEDYKPIWKQAGR</sequence>
<proteinExistence type="predicted"/>
<dbReference type="Proteomes" id="UP001597541">
    <property type="component" value="Unassembled WGS sequence"/>
</dbReference>
<organism evidence="2 3">
    <name type="scientific">Paenibacillus gansuensis</name>
    <dbReference type="NCBI Taxonomy" id="306542"/>
    <lineage>
        <taxon>Bacteria</taxon>
        <taxon>Bacillati</taxon>
        <taxon>Bacillota</taxon>
        <taxon>Bacilli</taxon>
        <taxon>Bacillales</taxon>
        <taxon>Paenibacillaceae</taxon>
        <taxon>Paenibacillus</taxon>
    </lineage>
</organism>
<comment type="caution">
    <text evidence="2">The sequence shown here is derived from an EMBL/GenBank/DDBJ whole genome shotgun (WGS) entry which is preliminary data.</text>
</comment>
<dbReference type="GO" id="GO:0003955">
    <property type="term" value="F:NAD(P)H dehydrogenase (quinone) activity"/>
    <property type="evidence" value="ECO:0007669"/>
    <property type="project" value="UniProtKB-EC"/>
</dbReference>